<dbReference type="OrthoDB" id="6133115at2759"/>
<keyword evidence="2" id="KW-1185">Reference proteome</keyword>
<dbReference type="PANTHER" id="PTHR35391:SF7">
    <property type="entry name" value="C2H2-TYPE DOMAIN-CONTAINING PROTEIN"/>
    <property type="match status" value="1"/>
</dbReference>
<organism evidence="1 2">
    <name type="scientific">Didymosphaeria variabile</name>
    <dbReference type="NCBI Taxonomy" id="1932322"/>
    <lineage>
        <taxon>Eukaryota</taxon>
        <taxon>Fungi</taxon>
        <taxon>Dikarya</taxon>
        <taxon>Ascomycota</taxon>
        <taxon>Pezizomycotina</taxon>
        <taxon>Dothideomycetes</taxon>
        <taxon>Pleosporomycetidae</taxon>
        <taxon>Pleosporales</taxon>
        <taxon>Massarineae</taxon>
        <taxon>Didymosphaeriaceae</taxon>
        <taxon>Didymosphaeria</taxon>
    </lineage>
</organism>
<proteinExistence type="predicted"/>
<dbReference type="AlphaFoldDB" id="A0A9W9C769"/>
<accession>A0A9W9C769</accession>
<dbReference type="RefSeq" id="XP_056067354.1">
    <property type="nucleotide sequence ID" value="XM_056218089.1"/>
</dbReference>
<dbReference type="PANTHER" id="PTHR35391">
    <property type="entry name" value="C2H2-TYPE DOMAIN-CONTAINING PROTEIN-RELATED"/>
    <property type="match status" value="1"/>
</dbReference>
<dbReference type="Proteomes" id="UP001140513">
    <property type="component" value="Unassembled WGS sequence"/>
</dbReference>
<evidence type="ECO:0000313" key="2">
    <source>
        <dbReference type="Proteomes" id="UP001140513"/>
    </source>
</evidence>
<evidence type="ECO:0008006" key="3">
    <source>
        <dbReference type="Google" id="ProtNLM"/>
    </source>
</evidence>
<protein>
    <recommendedName>
        <fullName evidence="3">Prion-inhibition and propagation HeLo domain-containing protein</fullName>
    </recommendedName>
</protein>
<gene>
    <name evidence="1" type="ORF">N0V89_009338</name>
</gene>
<comment type="caution">
    <text evidence="1">The sequence shown here is derived from an EMBL/GenBank/DDBJ whole genome shotgun (WGS) entry which is preliminary data.</text>
</comment>
<reference evidence="1" key="1">
    <citation type="submission" date="2022-10" db="EMBL/GenBank/DDBJ databases">
        <title>Tapping the CABI collections for fungal endophytes: first genome assemblies for Collariella, Neodidymelliopsis, Ascochyta clinopodiicola, Didymella pomorum, Didymosphaeria variabile, Neocosmospora piperis and Neocucurbitaria cava.</title>
        <authorList>
            <person name="Hill R."/>
        </authorList>
    </citation>
    <scope>NUCLEOTIDE SEQUENCE</scope>
    <source>
        <strain evidence="1">IMI 356815</strain>
    </source>
</reference>
<sequence length="265" mass="29871">MATPPAIHLRVHDVGGVFVRLTQALGHSPQHAGQIGSHNIEDEFDRFKIWAGNIAAHRKGRRSLEYRLRDAAHLQDEINAIAVVKGEKTPWDVLEDSDNDSELSSNASSAGEDTELKQLCGSIQSSVTCLFRLSMAIRDPAPDDRLQKTITVDKSYFEDYDILHAKTKFPDCAEYLTERLGRAISGRRQYFSYRELHHQKLAKKAELIGLEQPRTEHTSNSNMFTETSIPIRAPSSSAPWQIISTRRVMLGFNTNFRLIDLRGNA</sequence>
<name>A0A9W9C769_9PLEO</name>
<dbReference type="GeneID" id="80912868"/>
<dbReference type="EMBL" id="JAPEUX010000007">
    <property type="protein sequence ID" value="KAJ4347966.1"/>
    <property type="molecule type" value="Genomic_DNA"/>
</dbReference>
<evidence type="ECO:0000313" key="1">
    <source>
        <dbReference type="EMBL" id="KAJ4347966.1"/>
    </source>
</evidence>